<proteinExistence type="inferred from homology"/>
<sequence>MECTCRTAALRIFIRSVAQFQVPAETTRRLPRCASALSTLPANARGFATFDRATATALPGLSSRALHTTRARNDAAEDTAGHDDSVSASEPKPKPRKAARDAKSKPSDTVMNNDPFLPSDPNANIIGTPKDPFLAIQKIAKSAKPRWRNREQPKEDPNNKKPASRPLRAGGAGGEEATETPKERETWRAQKAALKEKFPEGWNPRKKLSPDALAGIKALHQQFPQEYTTEVLSHKFEVSPEAIRRILKSKWTPSAEEEIDRQQRWFNRGKAVWTRWAELGKKPPRKWRAEGIVREPFWNEPRKPRLDEAEEGEEGEQKARDSRSRARAQRLMMQNMM</sequence>
<gene>
    <name evidence="7" type="ORF">B0T19DRAFT_255219</name>
</gene>
<dbReference type="InterPro" id="IPR010487">
    <property type="entry name" value="NGRN/Rrg9"/>
</dbReference>
<evidence type="ECO:0000256" key="4">
    <source>
        <dbReference type="ARBA" id="ARBA00013566"/>
    </source>
</evidence>
<feature type="region of interest" description="Disordered" evidence="6">
    <location>
        <begin position="64"/>
        <end position="130"/>
    </location>
</feature>
<keyword evidence="5" id="KW-0809">Transit peptide</keyword>
<dbReference type="GO" id="GO:0005634">
    <property type="term" value="C:nucleus"/>
    <property type="evidence" value="ECO:0007669"/>
    <property type="project" value="TreeGrafter"/>
</dbReference>
<comment type="similarity">
    <text evidence="3">Belongs to the RRG9 family.</text>
</comment>
<dbReference type="PANTHER" id="PTHR13475:SF3">
    <property type="entry name" value="NEUGRIN"/>
    <property type="match status" value="1"/>
</dbReference>
<comment type="subcellular location">
    <subcellularLocation>
        <location evidence="2">Mitochondrion</location>
    </subcellularLocation>
</comment>
<dbReference type="Proteomes" id="UP001286456">
    <property type="component" value="Unassembled WGS sequence"/>
</dbReference>
<keyword evidence="8" id="KW-1185">Reference proteome</keyword>
<evidence type="ECO:0000313" key="8">
    <source>
        <dbReference type="Proteomes" id="UP001286456"/>
    </source>
</evidence>
<reference evidence="7" key="2">
    <citation type="submission" date="2023-06" db="EMBL/GenBank/DDBJ databases">
        <authorList>
            <consortium name="Lawrence Berkeley National Laboratory"/>
            <person name="Haridas S."/>
            <person name="Hensen N."/>
            <person name="Bonometti L."/>
            <person name="Westerberg I."/>
            <person name="Brannstrom I.O."/>
            <person name="Guillou S."/>
            <person name="Cros-Aarteil S."/>
            <person name="Calhoun S."/>
            <person name="Kuo A."/>
            <person name="Mondo S."/>
            <person name="Pangilinan J."/>
            <person name="Riley R."/>
            <person name="Labutti K."/>
            <person name="Andreopoulos B."/>
            <person name="Lipzen A."/>
            <person name="Chen C."/>
            <person name="Yanf M."/>
            <person name="Daum C."/>
            <person name="Ng V."/>
            <person name="Clum A."/>
            <person name="Steindorff A."/>
            <person name="Ohm R."/>
            <person name="Martin F."/>
            <person name="Silar P."/>
            <person name="Natvig D."/>
            <person name="Lalanne C."/>
            <person name="Gautier V."/>
            <person name="Ament-Velasquez S.L."/>
            <person name="Kruys A."/>
            <person name="Hutchinson M.I."/>
            <person name="Powell A.J."/>
            <person name="Barry K."/>
            <person name="Miller A.N."/>
            <person name="Grigoriev I.V."/>
            <person name="Debuchy R."/>
            <person name="Gladieux P."/>
            <person name="Thoren M.H."/>
            <person name="Johannesson H."/>
        </authorList>
    </citation>
    <scope>NUCLEOTIDE SEQUENCE</scope>
    <source>
        <strain evidence="7">SMH4131-1</strain>
    </source>
</reference>
<dbReference type="PANTHER" id="PTHR13475">
    <property type="entry name" value="NEUGRIN"/>
    <property type="match status" value="1"/>
</dbReference>
<reference evidence="7" key="1">
    <citation type="journal article" date="2023" name="Mol. Phylogenet. Evol.">
        <title>Genome-scale phylogeny and comparative genomics of the fungal order Sordariales.</title>
        <authorList>
            <person name="Hensen N."/>
            <person name="Bonometti L."/>
            <person name="Westerberg I."/>
            <person name="Brannstrom I.O."/>
            <person name="Guillou S."/>
            <person name="Cros-Aarteil S."/>
            <person name="Calhoun S."/>
            <person name="Haridas S."/>
            <person name="Kuo A."/>
            <person name="Mondo S."/>
            <person name="Pangilinan J."/>
            <person name="Riley R."/>
            <person name="LaButti K."/>
            <person name="Andreopoulos B."/>
            <person name="Lipzen A."/>
            <person name="Chen C."/>
            <person name="Yan M."/>
            <person name="Daum C."/>
            <person name="Ng V."/>
            <person name="Clum A."/>
            <person name="Steindorff A."/>
            <person name="Ohm R.A."/>
            <person name="Martin F."/>
            <person name="Silar P."/>
            <person name="Natvig D.O."/>
            <person name="Lalanne C."/>
            <person name="Gautier V."/>
            <person name="Ament-Velasquez S.L."/>
            <person name="Kruys A."/>
            <person name="Hutchinson M.I."/>
            <person name="Powell A.J."/>
            <person name="Barry K."/>
            <person name="Miller A.N."/>
            <person name="Grigoriev I.V."/>
            <person name="Debuchy R."/>
            <person name="Gladieux P."/>
            <person name="Hiltunen Thoren M."/>
            <person name="Johannesson H."/>
        </authorList>
    </citation>
    <scope>NUCLEOTIDE SEQUENCE</scope>
    <source>
        <strain evidence="7">SMH4131-1</strain>
    </source>
</reference>
<feature type="region of interest" description="Disordered" evidence="6">
    <location>
        <begin position="142"/>
        <end position="206"/>
    </location>
</feature>
<comment type="function">
    <text evidence="1">Required for respiratory activity and maintenance and expression of the mitochondrial genome.</text>
</comment>
<dbReference type="GO" id="GO:0005739">
    <property type="term" value="C:mitochondrion"/>
    <property type="evidence" value="ECO:0007669"/>
    <property type="project" value="UniProtKB-SubCell"/>
</dbReference>
<feature type="region of interest" description="Disordered" evidence="6">
    <location>
        <begin position="298"/>
        <end position="337"/>
    </location>
</feature>
<feature type="compositionally biased region" description="Basic and acidic residues" evidence="6">
    <location>
        <begin position="315"/>
        <end position="324"/>
    </location>
</feature>
<accession>A0AAE0M7P9</accession>
<dbReference type="AlphaFoldDB" id="A0AAE0M7P9"/>
<evidence type="ECO:0000256" key="1">
    <source>
        <dbReference type="ARBA" id="ARBA00003548"/>
    </source>
</evidence>
<feature type="compositionally biased region" description="Basic and acidic residues" evidence="6">
    <location>
        <begin position="179"/>
        <end position="199"/>
    </location>
</feature>
<dbReference type="EMBL" id="JAUEPO010000005">
    <property type="protein sequence ID" value="KAK3321004.1"/>
    <property type="molecule type" value="Genomic_DNA"/>
</dbReference>
<evidence type="ECO:0000256" key="6">
    <source>
        <dbReference type="SAM" id="MobiDB-lite"/>
    </source>
</evidence>
<dbReference type="Pfam" id="PF06413">
    <property type="entry name" value="Neugrin"/>
    <property type="match status" value="1"/>
</dbReference>
<protein>
    <recommendedName>
        <fullName evidence="4">Required for respiratory growth protein 9, mitochondrial</fullName>
    </recommendedName>
</protein>
<evidence type="ECO:0000313" key="7">
    <source>
        <dbReference type="EMBL" id="KAK3321004.1"/>
    </source>
</evidence>
<comment type="caution">
    <text evidence="7">The sequence shown here is derived from an EMBL/GenBank/DDBJ whole genome shotgun (WGS) entry which is preliminary data.</text>
</comment>
<evidence type="ECO:0000256" key="2">
    <source>
        <dbReference type="ARBA" id="ARBA00004173"/>
    </source>
</evidence>
<organism evidence="7 8">
    <name type="scientific">Cercophora scortea</name>
    <dbReference type="NCBI Taxonomy" id="314031"/>
    <lineage>
        <taxon>Eukaryota</taxon>
        <taxon>Fungi</taxon>
        <taxon>Dikarya</taxon>
        <taxon>Ascomycota</taxon>
        <taxon>Pezizomycotina</taxon>
        <taxon>Sordariomycetes</taxon>
        <taxon>Sordariomycetidae</taxon>
        <taxon>Sordariales</taxon>
        <taxon>Lasiosphaeriaceae</taxon>
        <taxon>Cercophora</taxon>
    </lineage>
</organism>
<feature type="compositionally biased region" description="Basic and acidic residues" evidence="6">
    <location>
        <begin position="148"/>
        <end position="159"/>
    </location>
</feature>
<feature type="compositionally biased region" description="Basic and acidic residues" evidence="6">
    <location>
        <begin position="71"/>
        <end position="85"/>
    </location>
</feature>
<evidence type="ECO:0000256" key="3">
    <source>
        <dbReference type="ARBA" id="ARBA00010895"/>
    </source>
</evidence>
<evidence type="ECO:0000256" key="5">
    <source>
        <dbReference type="ARBA" id="ARBA00022946"/>
    </source>
</evidence>
<name>A0AAE0M7P9_9PEZI</name>